<dbReference type="EMBL" id="FUZU01000001">
    <property type="protein sequence ID" value="SKC56971.1"/>
    <property type="molecule type" value="Genomic_DNA"/>
</dbReference>
<sequence>MKKAFVICALALFASAAFAQTTKKTLELPDFKGIYVNSNYTVYLKQTNKQEVTVEALTEVYSLTEIKVENGVLQINMERKPENPNKSLWAKIDDIKLNPTMKVYVSVKNLNDLQVNGGGKVISENSIAADYITLAVNGNGSMDVDIKGNTVKAEVSGSGTLTLKGYATSIDALVSGTGALKGFSCPLETAKAKVSGSGTCELNVANNIDATILGSGSVKHKGNTKTAVKKIYGSGTVDRAY</sequence>
<feature type="domain" description="Putative auto-transporter adhesin head GIN" evidence="2">
    <location>
        <begin position="30"/>
        <end position="223"/>
    </location>
</feature>
<dbReference type="AlphaFoldDB" id="A0A1T5JZW5"/>
<feature type="chain" id="PRO_5012911089" evidence="1">
    <location>
        <begin position="20"/>
        <end position="241"/>
    </location>
</feature>
<evidence type="ECO:0000256" key="1">
    <source>
        <dbReference type="SAM" id="SignalP"/>
    </source>
</evidence>
<evidence type="ECO:0000259" key="2">
    <source>
        <dbReference type="Pfam" id="PF10988"/>
    </source>
</evidence>
<keyword evidence="4" id="KW-1185">Reference proteome</keyword>
<dbReference type="OrthoDB" id="949527at2"/>
<protein>
    <submittedName>
        <fullName evidence="3">Putative auto-transporter adhesin, head GIN domain</fullName>
    </submittedName>
</protein>
<dbReference type="STRING" id="688867.SAMN05660236_1657"/>
<proteinExistence type="predicted"/>
<dbReference type="Gene3D" id="2.160.20.120">
    <property type="match status" value="1"/>
</dbReference>
<evidence type="ECO:0000313" key="3">
    <source>
        <dbReference type="EMBL" id="SKC56971.1"/>
    </source>
</evidence>
<reference evidence="3 4" key="1">
    <citation type="submission" date="2017-02" db="EMBL/GenBank/DDBJ databases">
        <authorList>
            <person name="Peterson S.W."/>
        </authorList>
    </citation>
    <scope>NUCLEOTIDE SEQUENCE [LARGE SCALE GENOMIC DNA]</scope>
    <source>
        <strain evidence="3 4">DSM 25262</strain>
    </source>
</reference>
<keyword evidence="1" id="KW-0732">Signal</keyword>
<organism evidence="3 4">
    <name type="scientific">Ohtaekwangia koreensis</name>
    <dbReference type="NCBI Taxonomy" id="688867"/>
    <lineage>
        <taxon>Bacteria</taxon>
        <taxon>Pseudomonadati</taxon>
        <taxon>Bacteroidota</taxon>
        <taxon>Cytophagia</taxon>
        <taxon>Cytophagales</taxon>
        <taxon>Fulvivirgaceae</taxon>
        <taxon>Ohtaekwangia</taxon>
    </lineage>
</organism>
<gene>
    <name evidence="3" type="ORF">SAMN05660236_1657</name>
</gene>
<dbReference type="Pfam" id="PF10988">
    <property type="entry name" value="DUF2807"/>
    <property type="match status" value="1"/>
</dbReference>
<dbReference type="Proteomes" id="UP000190961">
    <property type="component" value="Unassembled WGS sequence"/>
</dbReference>
<evidence type="ECO:0000313" key="4">
    <source>
        <dbReference type="Proteomes" id="UP000190961"/>
    </source>
</evidence>
<dbReference type="RefSeq" id="WP_079686190.1">
    <property type="nucleotide sequence ID" value="NZ_FUZU01000001.1"/>
</dbReference>
<dbReference type="InterPro" id="IPR021255">
    <property type="entry name" value="DUF2807"/>
</dbReference>
<accession>A0A1T5JZW5</accession>
<name>A0A1T5JZW5_9BACT</name>
<feature type="signal peptide" evidence="1">
    <location>
        <begin position="1"/>
        <end position="19"/>
    </location>
</feature>